<dbReference type="Gene3D" id="2.40.70.10">
    <property type="entry name" value="Acid Proteases"/>
    <property type="match status" value="1"/>
</dbReference>
<dbReference type="InterPro" id="IPR021109">
    <property type="entry name" value="Peptidase_aspartic_dom_sf"/>
</dbReference>
<evidence type="ECO:0000313" key="2">
    <source>
        <dbReference type="Proteomes" id="UP000325315"/>
    </source>
</evidence>
<dbReference type="EMBL" id="SMMG02000004">
    <property type="protein sequence ID" value="KAA3477646.1"/>
    <property type="molecule type" value="Genomic_DNA"/>
</dbReference>
<dbReference type="OrthoDB" id="1937287at2759"/>
<reference evidence="1" key="1">
    <citation type="submission" date="2019-08" db="EMBL/GenBank/DDBJ databases">
        <authorList>
            <person name="Liu F."/>
        </authorList>
    </citation>
    <scope>NUCLEOTIDE SEQUENCE [LARGE SCALE GENOMIC DNA]</scope>
    <source>
        <strain evidence="1">PA1801</strain>
        <tissue evidence="1">Leaf</tissue>
    </source>
</reference>
<organism evidence="1 2">
    <name type="scientific">Gossypium australe</name>
    <dbReference type="NCBI Taxonomy" id="47621"/>
    <lineage>
        <taxon>Eukaryota</taxon>
        <taxon>Viridiplantae</taxon>
        <taxon>Streptophyta</taxon>
        <taxon>Embryophyta</taxon>
        <taxon>Tracheophyta</taxon>
        <taxon>Spermatophyta</taxon>
        <taxon>Magnoliopsida</taxon>
        <taxon>eudicotyledons</taxon>
        <taxon>Gunneridae</taxon>
        <taxon>Pentapetalae</taxon>
        <taxon>rosids</taxon>
        <taxon>malvids</taxon>
        <taxon>Malvales</taxon>
        <taxon>Malvaceae</taxon>
        <taxon>Malvoideae</taxon>
        <taxon>Gossypium</taxon>
    </lineage>
</organism>
<gene>
    <name evidence="1" type="ORF">EPI10_011523</name>
</gene>
<evidence type="ECO:0000313" key="1">
    <source>
        <dbReference type="EMBL" id="KAA3477646.1"/>
    </source>
</evidence>
<name>A0A5B6W8A4_9ROSI</name>
<accession>A0A5B6W8A4</accession>
<keyword evidence="2" id="KW-1185">Reference proteome</keyword>
<dbReference type="Proteomes" id="UP000325315">
    <property type="component" value="Unassembled WGS sequence"/>
</dbReference>
<comment type="caution">
    <text evidence="1">The sequence shown here is derived from an EMBL/GenBank/DDBJ whole genome shotgun (WGS) entry which is preliminary data.</text>
</comment>
<dbReference type="AlphaFoldDB" id="A0A5B6W8A4"/>
<dbReference type="PANTHER" id="PTHR33067">
    <property type="entry name" value="RNA-DIRECTED DNA POLYMERASE-RELATED"/>
    <property type="match status" value="1"/>
</dbReference>
<proteinExistence type="predicted"/>
<protein>
    <submittedName>
        <fullName evidence="1">Uncharacterized protein</fullName>
    </submittedName>
</protein>
<dbReference type="PANTHER" id="PTHR33067:SF32">
    <property type="entry name" value="ASPARTIC PEPTIDASE DDI1-TYPE DOMAIN-CONTAINING PROTEIN"/>
    <property type="match status" value="1"/>
</dbReference>
<sequence>MSNYAKGIKEFLSKKRRFGEFETVALTTECSLFFQNRLPLKLKDPGSFTIPCNIGESYYGKTLCDLGSSISLMPTFVFRRLGIGKVRLTTVTLQLVDRSLAHPEGKIEDVFVRVDKEVPIILEKPFLETDRAIIYVQKCELKMRVQDE</sequence>